<organism evidence="1 2">
    <name type="scientific">Catharanthus roseus</name>
    <name type="common">Madagascar periwinkle</name>
    <name type="synonym">Vinca rosea</name>
    <dbReference type="NCBI Taxonomy" id="4058"/>
    <lineage>
        <taxon>Eukaryota</taxon>
        <taxon>Viridiplantae</taxon>
        <taxon>Streptophyta</taxon>
        <taxon>Embryophyta</taxon>
        <taxon>Tracheophyta</taxon>
        <taxon>Spermatophyta</taxon>
        <taxon>Magnoliopsida</taxon>
        <taxon>eudicotyledons</taxon>
        <taxon>Gunneridae</taxon>
        <taxon>Pentapetalae</taxon>
        <taxon>asterids</taxon>
        <taxon>lamiids</taxon>
        <taxon>Gentianales</taxon>
        <taxon>Apocynaceae</taxon>
        <taxon>Rauvolfioideae</taxon>
        <taxon>Vinceae</taxon>
        <taxon>Catharanthinae</taxon>
        <taxon>Catharanthus</taxon>
    </lineage>
</organism>
<gene>
    <name evidence="1" type="ORF">M9H77_09929</name>
</gene>
<evidence type="ECO:0000313" key="1">
    <source>
        <dbReference type="EMBL" id="KAI5678979.1"/>
    </source>
</evidence>
<comment type="caution">
    <text evidence="1">The sequence shown here is derived from an EMBL/GenBank/DDBJ whole genome shotgun (WGS) entry which is preliminary data.</text>
</comment>
<keyword evidence="2" id="KW-1185">Reference proteome</keyword>
<protein>
    <submittedName>
        <fullName evidence="1">Uncharacterized protein</fullName>
    </submittedName>
</protein>
<evidence type="ECO:0000313" key="2">
    <source>
        <dbReference type="Proteomes" id="UP001060085"/>
    </source>
</evidence>
<proteinExistence type="predicted"/>
<sequence>MDSLSSVSPSIVLPNSNLLHHHRRRISFTSPFLRPVSQFRVSYSVEICRRRRRCRNRRICNSARLNSSDEEEEEEEEGGIKRDDEEVEKALRMDGTIPGSSKEFVERVSSRAYDMRRHLQQSFDTSSYDVLEANPWRSETEKPLYVLTHSENQLCTMKIRRDRSEVEGELDQLFSSKGEKRKSQGKQSGNDTKFEMLVEDIREGVLVFEDENEAAKYCDLLQGGGQDCEGVAEVEASMVFDLCRMTRALAVLFRRGRTPPLPESLKLYLRARKRSLED</sequence>
<reference evidence="2" key="1">
    <citation type="journal article" date="2023" name="Nat. Plants">
        <title>Single-cell RNA sequencing provides a high-resolution roadmap for understanding the multicellular compartmentation of specialized metabolism.</title>
        <authorList>
            <person name="Sun S."/>
            <person name="Shen X."/>
            <person name="Li Y."/>
            <person name="Li Y."/>
            <person name="Wang S."/>
            <person name="Li R."/>
            <person name="Zhang H."/>
            <person name="Shen G."/>
            <person name="Guo B."/>
            <person name="Wei J."/>
            <person name="Xu J."/>
            <person name="St-Pierre B."/>
            <person name="Chen S."/>
            <person name="Sun C."/>
        </authorList>
    </citation>
    <scope>NUCLEOTIDE SEQUENCE [LARGE SCALE GENOMIC DNA]</scope>
</reference>
<dbReference type="EMBL" id="CM044702">
    <property type="protein sequence ID" value="KAI5678979.1"/>
    <property type="molecule type" value="Genomic_DNA"/>
</dbReference>
<name>A0ACC0C208_CATRO</name>
<dbReference type="Proteomes" id="UP001060085">
    <property type="component" value="Linkage Group LG02"/>
</dbReference>
<accession>A0ACC0C208</accession>